<sequence>MGSTRTTSTPTKRGAPSASTGAQTASAKRKRATAQELSAAPISPRSVRRKGNAAMAASGRVDLIDLTDESSPVYTSPRKRATTGSSYLEEVTERRARRFRNHPPNSFIEKLMRATTQRMYVVGQTRTGTDTVPEGQFDMVGTTGNIYRVNIGKVPSCSCPDALKRSDLCKHIIYVLVNVLKAPEHLQYQLAFLSSELREIFQGAPSSSQENASAEDTSGKRKPIEGDCPICFMEFDPKTEEIVWCKAACGNNVHKVCFQRWAMTQRANGVRCVYCRSDWQADEKGLELSTLLQHGRINNEGYVNVADQLGISGERGMRPSLYFARFQSPCRIKS</sequence>
<gene>
    <name evidence="5" type="ORF">C8Q69DRAFT_132045</name>
</gene>
<evidence type="ECO:0000259" key="3">
    <source>
        <dbReference type="PROSITE" id="PS50089"/>
    </source>
</evidence>
<dbReference type="Proteomes" id="UP000283841">
    <property type="component" value="Unassembled WGS sequence"/>
</dbReference>
<keyword evidence="1" id="KW-0862">Zinc</keyword>
<dbReference type="STRING" id="264951.A0A443HZX0"/>
<evidence type="ECO:0000256" key="2">
    <source>
        <dbReference type="SAM" id="MobiDB-lite"/>
    </source>
</evidence>
<keyword evidence="1" id="KW-0863">Zinc-finger</keyword>
<dbReference type="GO" id="GO:0061630">
    <property type="term" value="F:ubiquitin protein ligase activity"/>
    <property type="evidence" value="ECO:0007669"/>
    <property type="project" value="InterPro"/>
</dbReference>
<evidence type="ECO:0000313" key="6">
    <source>
        <dbReference type="Proteomes" id="UP000283841"/>
    </source>
</evidence>
<evidence type="ECO:0000256" key="1">
    <source>
        <dbReference type="PROSITE-ProRule" id="PRU00175"/>
    </source>
</evidence>
<dbReference type="Pfam" id="PF04434">
    <property type="entry name" value="SWIM"/>
    <property type="match status" value="1"/>
</dbReference>
<dbReference type="SUPFAM" id="SSF57850">
    <property type="entry name" value="RING/U-box"/>
    <property type="match status" value="1"/>
</dbReference>
<name>A0A443HZX0_BYSSP</name>
<feature type="domain" description="SWIM-type" evidence="4">
    <location>
        <begin position="147"/>
        <end position="180"/>
    </location>
</feature>
<organism evidence="5 6">
    <name type="scientific">Byssochlamys spectabilis</name>
    <name type="common">Paecilomyces variotii</name>
    <dbReference type="NCBI Taxonomy" id="264951"/>
    <lineage>
        <taxon>Eukaryota</taxon>
        <taxon>Fungi</taxon>
        <taxon>Dikarya</taxon>
        <taxon>Ascomycota</taxon>
        <taxon>Pezizomycotina</taxon>
        <taxon>Eurotiomycetes</taxon>
        <taxon>Eurotiomycetidae</taxon>
        <taxon>Eurotiales</taxon>
        <taxon>Thermoascaceae</taxon>
        <taxon>Paecilomyces</taxon>
    </lineage>
</organism>
<proteinExistence type="predicted"/>
<evidence type="ECO:0008006" key="7">
    <source>
        <dbReference type="Google" id="ProtNLM"/>
    </source>
</evidence>
<reference evidence="5 6" key="1">
    <citation type="journal article" date="2018" name="Front. Microbiol.">
        <title>Genomic and genetic insights into a cosmopolitan fungus, Paecilomyces variotii (Eurotiales).</title>
        <authorList>
            <person name="Urquhart A.S."/>
            <person name="Mondo S.J."/>
            <person name="Makela M.R."/>
            <person name="Hane J.K."/>
            <person name="Wiebenga A."/>
            <person name="He G."/>
            <person name="Mihaltcheva S."/>
            <person name="Pangilinan J."/>
            <person name="Lipzen A."/>
            <person name="Barry K."/>
            <person name="de Vries R.P."/>
            <person name="Grigoriev I.V."/>
            <person name="Idnurm A."/>
        </authorList>
    </citation>
    <scope>NUCLEOTIDE SEQUENCE [LARGE SCALE GENOMIC DNA]</scope>
    <source>
        <strain evidence="5 6">CBS 101075</strain>
    </source>
</reference>
<feature type="region of interest" description="Disordered" evidence="2">
    <location>
        <begin position="1"/>
        <end position="54"/>
    </location>
</feature>
<dbReference type="Gene3D" id="3.30.40.10">
    <property type="entry name" value="Zinc/RING finger domain, C3HC4 (zinc finger)"/>
    <property type="match status" value="1"/>
</dbReference>
<feature type="region of interest" description="Disordered" evidence="2">
    <location>
        <begin position="70"/>
        <end position="89"/>
    </location>
</feature>
<keyword evidence="1" id="KW-0479">Metal-binding</keyword>
<dbReference type="VEuPathDB" id="FungiDB:C8Q69DRAFT_132045"/>
<dbReference type="PANTHER" id="PTHR21540:SF0">
    <property type="entry name" value="PHD FAMILY PROTEIN"/>
    <property type="match status" value="1"/>
</dbReference>
<dbReference type="EMBL" id="RCNU01000002">
    <property type="protein sequence ID" value="RWQ97331.1"/>
    <property type="molecule type" value="Genomic_DNA"/>
</dbReference>
<dbReference type="CDD" id="cd16494">
    <property type="entry name" value="RING-CH-C4HC3_ZSWM2"/>
    <property type="match status" value="1"/>
</dbReference>
<evidence type="ECO:0000259" key="4">
    <source>
        <dbReference type="PROSITE" id="PS50966"/>
    </source>
</evidence>
<dbReference type="PROSITE" id="PS50966">
    <property type="entry name" value="ZF_SWIM"/>
    <property type="match status" value="1"/>
</dbReference>
<feature type="domain" description="RING-type" evidence="3">
    <location>
        <begin position="228"/>
        <end position="276"/>
    </location>
</feature>
<dbReference type="AlphaFoldDB" id="A0A443HZX0"/>
<dbReference type="InterPro" id="IPR007527">
    <property type="entry name" value="Znf_SWIM"/>
</dbReference>
<feature type="compositionally biased region" description="Polar residues" evidence="2">
    <location>
        <begin position="1"/>
        <end position="26"/>
    </location>
</feature>
<dbReference type="RefSeq" id="XP_028486976.1">
    <property type="nucleotide sequence ID" value="XM_028625316.1"/>
</dbReference>
<accession>A0A443HZX0</accession>
<dbReference type="PROSITE" id="PS50089">
    <property type="entry name" value="ZF_RING_2"/>
    <property type="match status" value="1"/>
</dbReference>
<evidence type="ECO:0000313" key="5">
    <source>
        <dbReference type="EMBL" id="RWQ97331.1"/>
    </source>
</evidence>
<comment type="caution">
    <text evidence="5">The sequence shown here is derived from an EMBL/GenBank/DDBJ whole genome shotgun (WGS) entry which is preliminary data.</text>
</comment>
<dbReference type="GO" id="GO:0008270">
    <property type="term" value="F:zinc ion binding"/>
    <property type="evidence" value="ECO:0007669"/>
    <property type="project" value="UniProtKB-KW"/>
</dbReference>
<dbReference type="InterPro" id="IPR001841">
    <property type="entry name" value="Znf_RING"/>
</dbReference>
<dbReference type="Pfam" id="PF13639">
    <property type="entry name" value="zf-RING_2"/>
    <property type="match status" value="1"/>
</dbReference>
<dbReference type="PANTHER" id="PTHR21540">
    <property type="entry name" value="RING FINGER AND SWIM DOMAIN-CONTAINING PROTEIN 2"/>
    <property type="match status" value="1"/>
</dbReference>
<dbReference type="GeneID" id="39594593"/>
<keyword evidence="6" id="KW-1185">Reference proteome</keyword>
<dbReference type="InterPro" id="IPR013083">
    <property type="entry name" value="Znf_RING/FYVE/PHD"/>
</dbReference>
<protein>
    <recommendedName>
        <fullName evidence="7">RING finger domain protein (Znf1)</fullName>
    </recommendedName>
</protein>
<dbReference type="InterPro" id="IPR039903">
    <property type="entry name" value="Zswim2"/>
</dbReference>